<accession>A0ABV0PYP6</accession>
<reference evidence="5 6" key="1">
    <citation type="submission" date="2021-06" db="EMBL/GenBank/DDBJ databases">
        <authorList>
            <person name="Palmer J.M."/>
        </authorList>
    </citation>
    <scope>NUCLEOTIDE SEQUENCE [LARGE SCALE GENOMIC DNA]</scope>
    <source>
        <strain evidence="5 6">GA_2019</strain>
        <tissue evidence="5">Muscle</tissue>
    </source>
</reference>
<dbReference type="PANTHER" id="PTHR46147:SF2">
    <property type="entry name" value="SET-BINDING PROTEIN"/>
    <property type="match status" value="1"/>
</dbReference>
<feature type="transmembrane region" description="Helical" evidence="4">
    <location>
        <begin position="370"/>
        <end position="391"/>
    </location>
</feature>
<gene>
    <name evidence="5" type="ORF">GOODEAATRI_015135</name>
</gene>
<evidence type="ECO:0000313" key="6">
    <source>
        <dbReference type="Proteomes" id="UP001476798"/>
    </source>
</evidence>
<feature type="region of interest" description="Disordered" evidence="3">
    <location>
        <begin position="234"/>
        <end position="259"/>
    </location>
</feature>
<evidence type="ECO:0000313" key="5">
    <source>
        <dbReference type="EMBL" id="MEQ2188443.1"/>
    </source>
</evidence>
<dbReference type="EMBL" id="JAHRIO010091065">
    <property type="protein sequence ID" value="MEQ2188443.1"/>
    <property type="molecule type" value="Genomic_DNA"/>
</dbReference>
<keyword evidence="4" id="KW-0472">Membrane</keyword>
<organism evidence="5 6">
    <name type="scientific">Goodea atripinnis</name>
    <dbReference type="NCBI Taxonomy" id="208336"/>
    <lineage>
        <taxon>Eukaryota</taxon>
        <taxon>Metazoa</taxon>
        <taxon>Chordata</taxon>
        <taxon>Craniata</taxon>
        <taxon>Vertebrata</taxon>
        <taxon>Euteleostomi</taxon>
        <taxon>Actinopterygii</taxon>
        <taxon>Neopterygii</taxon>
        <taxon>Teleostei</taxon>
        <taxon>Neoteleostei</taxon>
        <taxon>Acanthomorphata</taxon>
        <taxon>Ovalentaria</taxon>
        <taxon>Atherinomorphae</taxon>
        <taxon>Cyprinodontiformes</taxon>
        <taxon>Goodeidae</taxon>
        <taxon>Goodea</taxon>
    </lineage>
</organism>
<sequence length="605" mass="67645">VVLKFQQLRVSHRLYTCYPQHPYPSIFRLNFHHYYPLSYDSYACDSSSYLRRSADLKAKRRRGRPAKAVEPIASKLPFVAGYGYSLGGGNYYAAPYAMPYPPPLNLGYFPPTPPFYLPHHSLGPTPPSPFMRPAVPPPKAFHTGGHPKLQVGAKIRSASGPLQGPAVRAEALGSLSSGSAGGITGVRLHKRKHKHKHKHKDEPLLSPRDRQELGGLFSGAKTNVRLSMLSERRDLAGQGSSKHLEKQRGNTRGPNLGSGLGIFESDQLSVRALSDSQFHSRQTAQPVKGFMSSYSSQSQRLESASDLFSGLREDECAGRSRRTSLTVFGDQGLMSFQTARQEPEQMNECSSPALTGRMTHMHGPSTHPHLFHIIVIVPHLLLHILTIFFLFCFFRCSCPCSPPLPCSHSSRYPPRTSLFPTYFLSAVSPTFSIPHSRVTAKRRYKRREVEQIQKDVRRMHSLNFDHVQKILRAKRLQRQAKTGNNVIKRRPGRPRKQPLEEPQPADTREDIWANAQGLDVLASRKSDGRTLGMPVLERCDNLPGRHSFRPGLSLEPQELPSHDSISATIETVVHQARSVPPPVNKEGKRRGRGHSRDELWAPGSQ</sequence>
<comment type="caution">
    <text evidence="5">The sequence shown here is derived from an EMBL/GenBank/DDBJ whole genome shotgun (WGS) entry which is preliminary data.</text>
</comment>
<evidence type="ECO:0000256" key="1">
    <source>
        <dbReference type="ARBA" id="ARBA00004123"/>
    </source>
</evidence>
<evidence type="ECO:0000256" key="4">
    <source>
        <dbReference type="SAM" id="Phobius"/>
    </source>
</evidence>
<feature type="region of interest" description="Disordered" evidence="3">
    <location>
        <begin position="575"/>
        <end position="605"/>
    </location>
</feature>
<evidence type="ECO:0008006" key="7">
    <source>
        <dbReference type="Google" id="ProtNLM"/>
    </source>
</evidence>
<feature type="compositionally biased region" description="Basic residues" evidence="3">
    <location>
        <begin position="188"/>
        <end position="199"/>
    </location>
</feature>
<evidence type="ECO:0000256" key="2">
    <source>
        <dbReference type="ARBA" id="ARBA00023242"/>
    </source>
</evidence>
<feature type="region of interest" description="Disordered" evidence="3">
    <location>
        <begin position="188"/>
        <end position="217"/>
    </location>
</feature>
<name>A0ABV0PYP6_9TELE</name>
<feature type="non-terminal residue" evidence="5">
    <location>
        <position position="1"/>
    </location>
</feature>
<dbReference type="PANTHER" id="PTHR46147">
    <property type="entry name" value="HISTONE-LYSINE N-METHYLTRANSFERASE ASH1"/>
    <property type="match status" value="1"/>
</dbReference>
<feature type="region of interest" description="Disordered" evidence="3">
    <location>
        <begin position="478"/>
        <end position="510"/>
    </location>
</feature>
<keyword evidence="6" id="KW-1185">Reference proteome</keyword>
<comment type="subcellular location">
    <subcellularLocation>
        <location evidence="1">Nucleus</location>
    </subcellularLocation>
</comment>
<feature type="compositionally biased region" description="Basic residues" evidence="3">
    <location>
        <begin position="487"/>
        <end position="496"/>
    </location>
</feature>
<protein>
    <recommendedName>
        <fullName evidence="7">SET binding protein 1</fullName>
    </recommendedName>
</protein>
<feature type="compositionally biased region" description="Basic and acidic residues" evidence="3">
    <location>
        <begin position="200"/>
        <end position="212"/>
    </location>
</feature>
<keyword evidence="4" id="KW-0812">Transmembrane</keyword>
<keyword evidence="4" id="KW-1133">Transmembrane helix</keyword>
<dbReference type="Proteomes" id="UP001476798">
    <property type="component" value="Unassembled WGS sequence"/>
</dbReference>
<proteinExistence type="predicted"/>
<evidence type="ECO:0000256" key="3">
    <source>
        <dbReference type="SAM" id="MobiDB-lite"/>
    </source>
</evidence>
<keyword evidence="2" id="KW-0539">Nucleus</keyword>